<dbReference type="GO" id="GO:0015035">
    <property type="term" value="F:protein-disulfide reductase activity"/>
    <property type="evidence" value="ECO:0007669"/>
    <property type="project" value="TreeGrafter"/>
</dbReference>
<feature type="transmembrane region" description="Helical" evidence="7">
    <location>
        <begin position="173"/>
        <end position="196"/>
    </location>
</feature>
<evidence type="ECO:0000256" key="3">
    <source>
        <dbReference type="ARBA" id="ARBA00022748"/>
    </source>
</evidence>
<evidence type="ECO:0000313" key="9">
    <source>
        <dbReference type="EMBL" id="HIT98573.1"/>
    </source>
</evidence>
<dbReference type="InterPro" id="IPR036249">
    <property type="entry name" value="Thioredoxin-like_sf"/>
</dbReference>
<dbReference type="InterPro" id="IPR003834">
    <property type="entry name" value="Cyt_c_assmbl_TM_dom"/>
</dbReference>
<evidence type="ECO:0000313" key="10">
    <source>
        <dbReference type="Proteomes" id="UP000824161"/>
    </source>
</evidence>
<dbReference type="PANTHER" id="PTHR32234:SF0">
    <property type="entry name" value="THIOL:DISULFIDE INTERCHANGE PROTEIN DSBD"/>
    <property type="match status" value="1"/>
</dbReference>
<dbReference type="Pfam" id="PF13899">
    <property type="entry name" value="Thioredoxin_7"/>
    <property type="match status" value="1"/>
</dbReference>
<evidence type="ECO:0000256" key="5">
    <source>
        <dbReference type="ARBA" id="ARBA00023136"/>
    </source>
</evidence>
<protein>
    <submittedName>
        <fullName evidence="9">Thioredoxin family protein</fullName>
    </submittedName>
</protein>
<dbReference type="PANTHER" id="PTHR32234">
    <property type="entry name" value="THIOL:DISULFIDE INTERCHANGE PROTEIN DSBD"/>
    <property type="match status" value="1"/>
</dbReference>
<sequence length="608" mass="66411">MACNDQQCLPPETRTLTFRLPGGEQFSPAQKTPAARQVPMTPLTPAKKTSDGSQVAPDKNTAADAKTPARTSSETAAAETVIGGQDGPTEIRVADSLGEDSGTQVEEAEALNTTQEANGRPEGTSSGLLGTFLFAFVAGLLALATPCVFPMIPMTVSFFMKRYSDRRKGVRDAMLYGLSIIAIYLILGVGVSAIFGAAALNAMSTDPWFNIFFFVLLVVFAASFFGAFELTLPSSWVNKMDRKSDRAGLVGIFFMAFTLALVSFSCTGPFVGTILVEAAAKGNFWGPVVGMAGFAIALALPFTLFALFPGWLSGLPKSGGWLNSVKVVLGFIELAFALKFLSNADMVLDWHLLEREVFIALWVVIFAMMGFYLLGKIRLPHDSPLESISVTRLFLALITLSFALYLVPGIWGAPVKIISAFAPPTTYSEAASAGGNKETLEILQIEPMSVRREPIGLPYRETGPQGIPVFTDLEQATTFAKAMNRPILLDFTGKACVNCRKMEADVWSDARVKELLSDEFVVVELYVDFREKLPESQQYTTPEGKAIRTVGQKWTDYQIRRFGSNSQPYYVITDPDDRVIAPTRAYDTDVEAYLTWLNEALETFRAQK</sequence>
<keyword evidence="4 7" id="KW-1133">Transmembrane helix</keyword>
<evidence type="ECO:0000256" key="2">
    <source>
        <dbReference type="ARBA" id="ARBA00022692"/>
    </source>
</evidence>
<gene>
    <name evidence="9" type="ORF">IAC44_07035</name>
</gene>
<keyword evidence="3" id="KW-0201">Cytochrome c-type biogenesis</keyword>
<dbReference type="Pfam" id="PF02683">
    <property type="entry name" value="DsbD_TM"/>
    <property type="match status" value="1"/>
</dbReference>
<evidence type="ECO:0000256" key="4">
    <source>
        <dbReference type="ARBA" id="ARBA00022989"/>
    </source>
</evidence>
<dbReference type="GO" id="GO:0017004">
    <property type="term" value="P:cytochrome complex assembly"/>
    <property type="evidence" value="ECO:0007669"/>
    <property type="project" value="UniProtKB-KW"/>
</dbReference>
<evidence type="ECO:0000259" key="8">
    <source>
        <dbReference type="Pfam" id="PF02683"/>
    </source>
</evidence>
<feature type="transmembrane region" description="Helical" evidence="7">
    <location>
        <begin position="394"/>
        <end position="413"/>
    </location>
</feature>
<feature type="region of interest" description="Disordered" evidence="6">
    <location>
        <begin position="1"/>
        <end position="122"/>
    </location>
</feature>
<dbReference type="Gene3D" id="3.40.30.10">
    <property type="entry name" value="Glutaredoxin"/>
    <property type="match status" value="1"/>
</dbReference>
<feature type="domain" description="Cytochrome C biogenesis protein transmembrane" evidence="8">
    <location>
        <begin position="131"/>
        <end position="342"/>
    </location>
</feature>
<feature type="compositionally biased region" description="Low complexity" evidence="6">
    <location>
        <begin position="71"/>
        <end position="80"/>
    </location>
</feature>
<reference evidence="9" key="2">
    <citation type="journal article" date="2021" name="PeerJ">
        <title>Extensive microbial diversity within the chicken gut microbiome revealed by metagenomics and culture.</title>
        <authorList>
            <person name="Gilroy R."/>
            <person name="Ravi A."/>
            <person name="Getino M."/>
            <person name="Pursley I."/>
            <person name="Horton D.L."/>
            <person name="Alikhan N.F."/>
            <person name="Baker D."/>
            <person name="Gharbi K."/>
            <person name="Hall N."/>
            <person name="Watson M."/>
            <person name="Adriaenssens E.M."/>
            <person name="Foster-Nyarko E."/>
            <person name="Jarju S."/>
            <person name="Secka A."/>
            <person name="Antonio M."/>
            <person name="Oren A."/>
            <person name="Chaudhuri R.R."/>
            <person name="La Ragione R."/>
            <person name="Hildebrand F."/>
            <person name="Pallen M.J."/>
        </authorList>
    </citation>
    <scope>NUCLEOTIDE SEQUENCE</scope>
    <source>
        <strain evidence="9">1383</strain>
    </source>
</reference>
<keyword evidence="2 7" id="KW-0812">Transmembrane</keyword>
<comment type="subcellular location">
    <subcellularLocation>
        <location evidence="1">Membrane</location>
        <topology evidence="1">Multi-pass membrane protein</topology>
    </subcellularLocation>
</comment>
<feature type="transmembrane region" description="Helical" evidence="7">
    <location>
        <begin position="320"/>
        <end position="337"/>
    </location>
</feature>
<feature type="transmembrane region" description="Helical" evidence="7">
    <location>
        <begin position="284"/>
        <end position="308"/>
    </location>
</feature>
<feature type="transmembrane region" description="Helical" evidence="7">
    <location>
        <begin position="357"/>
        <end position="374"/>
    </location>
</feature>
<dbReference type="Proteomes" id="UP000824161">
    <property type="component" value="Unassembled WGS sequence"/>
</dbReference>
<feature type="transmembrane region" description="Helical" evidence="7">
    <location>
        <begin position="249"/>
        <end position="272"/>
    </location>
</feature>
<reference evidence="9" key="1">
    <citation type="submission" date="2020-10" db="EMBL/GenBank/DDBJ databases">
        <authorList>
            <person name="Gilroy R."/>
        </authorList>
    </citation>
    <scope>NUCLEOTIDE SEQUENCE</scope>
    <source>
        <strain evidence="9">1383</strain>
    </source>
</reference>
<evidence type="ECO:0000256" key="7">
    <source>
        <dbReference type="SAM" id="Phobius"/>
    </source>
</evidence>
<dbReference type="AlphaFoldDB" id="A0A9D1HAU2"/>
<comment type="caution">
    <text evidence="9">The sequence shown here is derived from an EMBL/GenBank/DDBJ whole genome shotgun (WGS) entry which is preliminary data.</text>
</comment>
<organism evidence="9 10">
    <name type="scientific">Candidatus Merdimorpha stercoravium</name>
    <dbReference type="NCBI Taxonomy" id="2840863"/>
    <lineage>
        <taxon>Bacteria</taxon>
        <taxon>Pseudomonadati</taxon>
        <taxon>Bacteroidota</taxon>
        <taxon>Flavobacteriia</taxon>
        <taxon>Flavobacteriales</taxon>
        <taxon>Candidatus Merdimorpha</taxon>
    </lineage>
</organism>
<dbReference type="GO" id="GO:0045454">
    <property type="term" value="P:cell redox homeostasis"/>
    <property type="evidence" value="ECO:0007669"/>
    <property type="project" value="TreeGrafter"/>
</dbReference>
<name>A0A9D1HAU2_9FLAO</name>
<dbReference type="SUPFAM" id="SSF52833">
    <property type="entry name" value="Thioredoxin-like"/>
    <property type="match status" value="1"/>
</dbReference>
<feature type="transmembrane region" description="Helical" evidence="7">
    <location>
        <begin position="208"/>
        <end position="228"/>
    </location>
</feature>
<feature type="transmembrane region" description="Helical" evidence="7">
    <location>
        <begin position="128"/>
        <end position="152"/>
    </location>
</feature>
<accession>A0A9D1HAU2</accession>
<dbReference type="GO" id="GO:0016020">
    <property type="term" value="C:membrane"/>
    <property type="evidence" value="ECO:0007669"/>
    <property type="project" value="UniProtKB-SubCell"/>
</dbReference>
<proteinExistence type="predicted"/>
<dbReference type="EMBL" id="DVLY01000179">
    <property type="protein sequence ID" value="HIT98573.1"/>
    <property type="molecule type" value="Genomic_DNA"/>
</dbReference>
<evidence type="ECO:0000256" key="1">
    <source>
        <dbReference type="ARBA" id="ARBA00004141"/>
    </source>
</evidence>
<keyword evidence="5 7" id="KW-0472">Membrane</keyword>
<evidence type="ECO:0000256" key="6">
    <source>
        <dbReference type="SAM" id="MobiDB-lite"/>
    </source>
</evidence>